<dbReference type="AlphaFoldDB" id="A0A0G2H0C2"/>
<feature type="compositionally biased region" description="Low complexity" evidence="7">
    <location>
        <begin position="168"/>
        <end position="192"/>
    </location>
</feature>
<reference evidence="9 10" key="1">
    <citation type="submission" date="2015-05" db="EMBL/GenBank/DDBJ databases">
        <title>Distinctive expansion of gene families associated with plant cell wall degradation and secondary metabolism in the genomes of grapevine trunk pathogens.</title>
        <authorList>
            <person name="Lawrence D.P."/>
            <person name="Travadon R."/>
            <person name="Rolshausen P.E."/>
            <person name="Baumgartner K."/>
        </authorList>
    </citation>
    <scope>NUCLEOTIDE SEQUENCE [LARGE SCALE GENOMIC DNA]</scope>
    <source>
        <strain evidence="9">UCRPC4</strain>
    </source>
</reference>
<feature type="compositionally biased region" description="Basic and acidic residues" evidence="7">
    <location>
        <begin position="373"/>
        <end position="385"/>
    </location>
</feature>
<evidence type="ECO:0000256" key="2">
    <source>
        <dbReference type="ARBA" id="ARBA00022969"/>
    </source>
</evidence>
<dbReference type="EMBL" id="LCWF01000077">
    <property type="protein sequence ID" value="KKY22280.1"/>
    <property type="molecule type" value="Genomic_DNA"/>
</dbReference>
<dbReference type="InterPro" id="IPR038491">
    <property type="entry name" value="Velvet_dom_sf"/>
</dbReference>
<keyword evidence="4" id="KW-0804">Transcription</keyword>
<evidence type="ECO:0000313" key="9">
    <source>
        <dbReference type="EMBL" id="KKY22280.1"/>
    </source>
</evidence>
<evidence type="ECO:0000313" key="10">
    <source>
        <dbReference type="Proteomes" id="UP000053317"/>
    </source>
</evidence>
<name>A0A0G2H0C2_PHACM</name>
<dbReference type="GO" id="GO:0030435">
    <property type="term" value="P:sporulation resulting in formation of a cellular spore"/>
    <property type="evidence" value="ECO:0007669"/>
    <property type="project" value="UniProtKB-KW"/>
</dbReference>
<evidence type="ECO:0000256" key="7">
    <source>
        <dbReference type="SAM" id="MobiDB-lite"/>
    </source>
</evidence>
<evidence type="ECO:0000256" key="4">
    <source>
        <dbReference type="ARBA" id="ARBA00023163"/>
    </source>
</evidence>
<reference evidence="9 10" key="2">
    <citation type="submission" date="2015-05" db="EMBL/GenBank/DDBJ databases">
        <authorList>
            <person name="Morales-Cruz A."/>
            <person name="Amrine K.C."/>
            <person name="Cantu D."/>
        </authorList>
    </citation>
    <scope>NUCLEOTIDE SEQUENCE [LARGE SCALE GENOMIC DNA]</scope>
    <source>
        <strain evidence="9">UCRPC4</strain>
    </source>
</reference>
<accession>A0A0G2H0C2</accession>
<keyword evidence="2" id="KW-0749">Sporulation</keyword>
<dbReference type="Pfam" id="PF11754">
    <property type="entry name" value="Velvet"/>
    <property type="match status" value="1"/>
</dbReference>
<feature type="compositionally biased region" description="Basic and acidic residues" evidence="7">
    <location>
        <begin position="1"/>
        <end position="10"/>
    </location>
</feature>
<comment type="similarity">
    <text evidence="6">Belongs to the velvet family. VelB subfamily.</text>
</comment>
<dbReference type="InterPro" id="IPR037525">
    <property type="entry name" value="Velvet_dom"/>
</dbReference>
<feature type="compositionally biased region" description="Low complexity" evidence="7">
    <location>
        <begin position="232"/>
        <end position="242"/>
    </location>
</feature>
<feature type="region of interest" description="Disordered" evidence="7">
    <location>
        <begin position="363"/>
        <end position="385"/>
    </location>
</feature>
<evidence type="ECO:0000259" key="8">
    <source>
        <dbReference type="PROSITE" id="PS51821"/>
    </source>
</evidence>
<dbReference type="PANTHER" id="PTHR33572">
    <property type="entry name" value="SPORE DEVELOPMENT REGULATOR VOSA"/>
    <property type="match status" value="1"/>
</dbReference>
<comment type="subcellular location">
    <subcellularLocation>
        <location evidence="1">Nucleus</location>
    </subcellularLocation>
</comment>
<evidence type="ECO:0000256" key="6">
    <source>
        <dbReference type="ARBA" id="ARBA00038045"/>
    </source>
</evidence>
<comment type="caution">
    <text evidence="9">The sequence shown here is derived from an EMBL/GenBank/DDBJ whole genome shotgun (WGS) entry which is preliminary data.</text>
</comment>
<organism evidence="9 10">
    <name type="scientific">Phaeomoniella chlamydospora</name>
    <name type="common">Phaeoacremonium chlamydosporum</name>
    <dbReference type="NCBI Taxonomy" id="158046"/>
    <lineage>
        <taxon>Eukaryota</taxon>
        <taxon>Fungi</taxon>
        <taxon>Dikarya</taxon>
        <taxon>Ascomycota</taxon>
        <taxon>Pezizomycotina</taxon>
        <taxon>Eurotiomycetes</taxon>
        <taxon>Chaetothyriomycetidae</taxon>
        <taxon>Phaeomoniellales</taxon>
        <taxon>Phaeomoniellaceae</taxon>
        <taxon>Phaeomoniella</taxon>
    </lineage>
</organism>
<feature type="region of interest" description="Disordered" evidence="7">
    <location>
        <begin position="1"/>
        <end position="23"/>
    </location>
</feature>
<feature type="domain" description="Velvet" evidence="8">
    <location>
        <begin position="27"/>
        <end position="368"/>
    </location>
</feature>
<dbReference type="Gene3D" id="2.60.40.3960">
    <property type="entry name" value="Velvet domain"/>
    <property type="match status" value="2"/>
</dbReference>
<dbReference type="Proteomes" id="UP000053317">
    <property type="component" value="Unassembled WGS sequence"/>
</dbReference>
<protein>
    <submittedName>
        <fullName evidence="9">Putative nucleoside diphosphatase gda1</fullName>
    </submittedName>
</protein>
<keyword evidence="10" id="KW-1185">Reference proteome</keyword>
<gene>
    <name evidence="9" type="ORF">UCRPC4_g03303</name>
</gene>
<dbReference type="PROSITE" id="PS51821">
    <property type="entry name" value="VELVET"/>
    <property type="match status" value="1"/>
</dbReference>
<keyword evidence="3" id="KW-0805">Transcription regulation</keyword>
<dbReference type="InterPro" id="IPR021740">
    <property type="entry name" value="Velvet"/>
</dbReference>
<sequence length="385" mass="41303">MSTRAYRPDELVSQAGVPTGDGPDSFNATFEGKVYSLEVVQQPIRARMCGFGDKDRRPITPPPCIRLIIKRAGTGEEINISEVDTSFYVLTVDLWDASGKEEQNLVKNPGGSPNPAISASIPLAYPHTVHNSDMTSSQHPSSSYFSSSTNSYSSASSDPRYAQPAPPSAYSNPSPYGPSSSTSGYGPPSTNGYVYHSAYQPPSPYTQQSPMTSAGGYASGIPPHMHSRDYVTSASTATSSSSNPPVYNRNLIGSLSASAFVLTDDKGQEGIWFVMQDLSVRQEGIFRLKMSFVDVGNASRRGADGSVPISSQTLDGRSSNGLRTTAPVLASCFSKPFQVFSAKKFPGVIESTELSKTFANQGIKIPIRQGDQSNKRNRDSDSEDE</sequence>
<dbReference type="PANTHER" id="PTHR33572:SF3">
    <property type="entry name" value="VELVET COMPLEX SUBUNIT B"/>
    <property type="match status" value="1"/>
</dbReference>
<feature type="compositionally biased region" description="Low complexity" evidence="7">
    <location>
        <begin position="136"/>
        <end position="157"/>
    </location>
</feature>
<proteinExistence type="inferred from homology"/>
<dbReference type="OrthoDB" id="1746739at2759"/>
<evidence type="ECO:0000256" key="5">
    <source>
        <dbReference type="ARBA" id="ARBA00023242"/>
    </source>
</evidence>
<evidence type="ECO:0000256" key="3">
    <source>
        <dbReference type="ARBA" id="ARBA00023015"/>
    </source>
</evidence>
<keyword evidence="5" id="KW-0539">Nucleus</keyword>
<feature type="region of interest" description="Disordered" evidence="7">
    <location>
        <begin position="128"/>
        <end position="245"/>
    </location>
</feature>
<dbReference type="GO" id="GO:0005634">
    <property type="term" value="C:nucleus"/>
    <property type="evidence" value="ECO:0007669"/>
    <property type="project" value="UniProtKB-SubCell"/>
</dbReference>
<evidence type="ECO:0000256" key="1">
    <source>
        <dbReference type="ARBA" id="ARBA00004123"/>
    </source>
</evidence>